<protein>
    <submittedName>
        <fullName evidence="2">Uncharacterized protein</fullName>
    </submittedName>
</protein>
<keyword evidence="1" id="KW-0472">Membrane</keyword>
<keyword evidence="3" id="KW-1185">Reference proteome</keyword>
<accession>A0A5C4J5F0</accession>
<dbReference type="EMBL" id="VCKW01000172">
    <property type="protein sequence ID" value="TMQ92177.1"/>
    <property type="molecule type" value="Genomic_DNA"/>
</dbReference>
<comment type="caution">
    <text evidence="2">The sequence shown here is derived from an EMBL/GenBank/DDBJ whole genome shotgun (WGS) entry which is preliminary data.</text>
</comment>
<evidence type="ECO:0000256" key="1">
    <source>
        <dbReference type="SAM" id="Phobius"/>
    </source>
</evidence>
<keyword evidence="1" id="KW-0812">Transmembrane</keyword>
<gene>
    <name evidence="2" type="ORF">ETD83_27930</name>
</gene>
<proteinExistence type="predicted"/>
<organism evidence="2 3">
    <name type="scientific">Actinomadura soli</name>
    <dbReference type="NCBI Taxonomy" id="2508997"/>
    <lineage>
        <taxon>Bacteria</taxon>
        <taxon>Bacillati</taxon>
        <taxon>Actinomycetota</taxon>
        <taxon>Actinomycetes</taxon>
        <taxon>Streptosporangiales</taxon>
        <taxon>Thermomonosporaceae</taxon>
        <taxon>Actinomadura</taxon>
    </lineage>
</organism>
<sequence>MASHWRDSSDVVLSTMRRPRGVGLLDLLGLLAVIGVAVVPFGAPVRLSATSGTAAVRQTRCRKARRMAGAATLVITLAVCEWSRSTGSS</sequence>
<keyword evidence="1" id="KW-1133">Transmembrane helix</keyword>
<dbReference type="Proteomes" id="UP000309174">
    <property type="component" value="Unassembled WGS sequence"/>
</dbReference>
<feature type="transmembrane region" description="Helical" evidence="1">
    <location>
        <begin position="21"/>
        <end position="43"/>
    </location>
</feature>
<dbReference type="AlphaFoldDB" id="A0A5C4J5F0"/>
<name>A0A5C4J5F0_9ACTN</name>
<evidence type="ECO:0000313" key="2">
    <source>
        <dbReference type="EMBL" id="TMQ92177.1"/>
    </source>
</evidence>
<reference evidence="2 3" key="1">
    <citation type="submission" date="2019-05" db="EMBL/GenBank/DDBJ databases">
        <title>Draft genome sequence of Actinomadura sp. 14C53.</title>
        <authorList>
            <person name="Saricaoglu S."/>
            <person name="Isik K."/>
        </authorList>
    </citation>
    <scope>NUCLEOTIDE SEQUENCE [LARGE SCALE GENOMIC DNA]</scope>
    <source>
        <strain evidence="2 3">14C53</strain>
    </source>
</reference>
<evidence type="ECO:0000313" key="3">
    <source>
        <dbReference type="Proteomes" id="UP000309174"/>
    </source>
</evidence>